<keyword evidence="3" id="KW-1140">T=1 icosahedral capsid protein</keyword>
<dbReference type="EMBL" id="MK249144">
    <property type="protein sequence ID" value="QCQ84658.1"/>
    <property type="molecule type" value="Genomic_DNA"/>
</dbReference>
<dbReference type="SUPFAM" id="SSF88645">
    <property type="entry name" value="ssDNA viruses"/>
    <property type="match status" value="1"/>
</dbReference>
<accession>A0A4P8PJP6</accession>
<dbReference type="Proteomes" id="UP000324190">
    <property type="component" value="Segment"/>
</dbReference>
<evidence type="ECO:0000256" key="1">
    <source>
        <dbReference type="ARBA" id="ARBA00004328"/>
    </source>
</evidence>
<evidence type="ECO:0000256" key="3">
    <source>
        <dbReference type="ARBA" id="ARBA00022431"/>
    </source>
</evidence>
<evidence type="ECO:0000256" key="5">
    <source>
        <dbReference type="ARBA" id="ARBA00022844"/>
    </source>
</evidence>
<dbReference type="Gene3D" id="2.60.169.10">
    <property type="entry name" value="Microviridae F protein"/>
    <property type="match status" value="2"/>
</dbReference>
<proteinExistence type="inferred from homology"/>
<reference evidence="6" key="1">
    <citation type="submission" date="2018-12" db="EMBL/GenBank/DDBJ databases">
        <title>Singled stranded DNA viruses identified in blackflies (Austrosimulium ungulatum) sampled in New Zealand.</title>
        <authorList>
            <person name="Kraberger S."/>
            <person name="Fontenele R.S."/>
            <person name="Schmidlin K."/>
            <person name="Walters M."/>
            <person name="Varsani A."/>
        </authorList>
    </citation>
    <scope>NUCLEOTIDE SEQUENCE [LARGE SCALE GENOMIC DNA]</scope>
    <source>
        <strain evidence="6">032</strain>
    </source>
</reference>
<dbReference type="GO" id="GO:0005198">
    <property type="term" value="F:structural molecule activity"/>
    <property type="evidence" value="ECO:0007669"/>
    <property type="project" value="InterPro"/>
</dbReference>
<name>A0A4P8PJP6_9VIRU</name>
<dbReference type="InterPro" id="IPR037002">
    <property type="entry name" value="Microviridae_protein_F_sf"/>
</dbReference>
<dbReference type="InterPro" id="IPR003514">
    <property type="entry name" value="Microviridae_protein_F"/>
</dbReference>
<evidence type="ECO:0000313" key="6">
    <source>
        <dbReference type="EMBL" id="QCQ84658.1"/>
    </source>
</evidence>
<keyword evidence="5" id="KW-0946">Virion</keyword>
<sequence>MELSMAKIPSVMSHSFSQVPKAEIPRSSFDRSSGRKTTFNSGYLVPVFCDEVLPGDTYNLTATFFARLATPLHPVMDNMRLTSFFFFVPFRLLWDNWQRFMGEQDNPGDSIDYLVPQMLAPAGGYAAGTIYDYFALPTQVAAYSHWSFPFRAYNLIYNEWFRDQNLQNSVTVLKGDTNDPPATYTLLRRGKRHDYFTSCLPWPQKGPGVDIPLGTSAPVRSDAPVGGAIGVLNTGGGIALMDTAGANLTMTATSGAGGVLYADLTQATAATINQLRQAFQIQKLYERDARGGTRYTEIIRAHFNVVSPDARLQRPEYLGGGQSPINLYSVPQTSATDAQPTPQGNLAAYGTVSGSNHGFTHSFTEHGIIIGLVSVQADLNYQQGLERFWSRRTKFDFYWPALSHIGEQAVLNKEIFTQGTANGDGRDIQDEQVFGYQERYAEYRYKPSTITGEFRSNFAQSLDTWHLAQDYASLPALNANFIEDHPPIPRVIAVVNEPEFIMDSFMRLRCARPMPVYGVPGMIDHF</sequence>
<protein>
    <submittedName>
        <fullName evidence="6">Major capsid protein</fullName>
    </submittedName>
</protein>
<evidence type="ECO:0000256" key="2">
    <source>
        <dbReference type="ARBA" id="ARBA00009963"/>
    </source>
</evidence>
<evidence type="ECO:0000256" key="4">
    <source>
        <dbReference type="ARBA" id="ARBA00022561"/>
    </source>
</evidence>
<dbReference type="GO" id="GO:0039615">
    <property type="term" value="C:T=1 icosahedral viral capsid"/>
    <property type="evidence" value="ECO:0007669"/>
    <property type="project" value="UniProtKB-KW"/>
</dbReference>
<dbReference type="InterPro" id="IPR016184">
    <property type="entry name" value="Capsid/spike_ssDNA_virus"/>
</dbReference>
<dbReference type="Pfam" id="PF02305">
    <property type="entry name" value="Phage_F"/>
    <property type="match status" value="1"/>
</dbReference>
<organism evidence="6">
    <name type="scientific">Blackfly microvirus SF02</name>
    <dbReference type="NCBI Taxonomy" id="2576452"/>
    <lineage>
        <taxon>Viruses</taxon>
        <taxon>Monodnaviria</taxon>
        <taxon>Sangervirae</taxon>
        <taxon>Phixviricota</taxon>
        <taxon>Malgrandaviricetes</taxon>
        <taxon>Petitvirales</taxon>
        <taxon>Microviridae</taxon>
        <taxon>Microvirus</taxon>
    </lineage>
</organism>
<keyword evidence="4" id="KW-0167">Capsid protein</keyword>
<comment type="similarity">
    <text evidence="2">Belongs to the microviridae F protein family.</text>
</comment>
<comment type="subcellular location">
    <subcellularLocation>
        <location evidence="1">Virion</location>
    </subcellularLocation>
</comment>